<gene>
    <name evidence="2" type="ORF">ACFPBZ_27470</name>
</gene>
<keyword evidence="1" id="KW-0732">Signal</keyword>
<evidence type="ECO:0000256" key="1">
    <source>
        <dbReference type="SAM" id="SignalP"/>
    </source>
</evidence>
<evidence type="ECO:0008006" key="4">
    <source>
        <dbReference type="Google" id="ProtNLM"/>
    </source>
</evidence>
<feature type="chain" id="PRO_5047382116" description="Chaplin domain-containing protein" evidence="1">
    <location>
        <begin position="41"/>
        <end position="93"/>
    </location>
</feature>
<feature type="signal peptide" evidence="1">
    <location>
        <begin position="1"/>
        <end position="40"/>
    </location>
</feature>
<dbReference type="RefSeq" id="WP_378039300.1">
    <property type="nucleotide sequence ID" value="NZ_JBHSIV010000053.1"/>
</dbReference>
<organism evidence="2 3">
    <name type="scientific">Actinomycetospora atypica</name>
    <dbReference type="NCBI Taxonomy" id="1290095"/>
    <lineage>
        <taxon>Bacteria</taxon>
        <taxon>Bacillati</taxon>
        <taxon>Actinomycetota</taxon>
        <taxon>Actinomycetes</taxon>
        <taxon>Pseudonocardiales</taxon>
        <taxon>Pseudonocardiaceae</taxon>
        <taxon>Actinomycetospora</taxon>
    </lineage>
</organism>
<protein>
    <recommendedName>
        <fullName evidence="4">Chaplin domain-containing protein</fullName>
    </recommendedName>
</protein>
<dbReference type="Proteomes" id="UP001595947">
    <property type="component" value="Unassembled WGS sequence"/>
</dbReference>
<proteinExistence type="predicted"/>
<evidence type="ECO:0000313" key="3">
    <source>
        <dbReference type="Proteomes" id="UP001595947"/>
    </source>
</evidence>
<name>A0ABV9YW02_9PSEU</name>
<evidence type="ECO:0000313" key="2">
    <source>
        <dbReference type="EMBL" id="MFC5065983.1"/>
    </source>
</evidence>
<keyword evidence="3" id="KW-1185">Reference proteome</keyword>
<dbReference type="EMBL" id="JBHSIV010000053">
    <property type="protein sequence ID" value="MFC5065983.1"/>
    <property type="molecule type" value="Genomic_DNA"/>
</dbReference>
<sequence>MPKHRAPRRIVAHPGRAATPIAALALSAAALTAVAPMASAHTRDTERDGPSGNGNIGLLNDLTLLPVQACGLQLPILGSILEAPDADCTQTDD</sequence>
<accession>A0ABV9YW02</accession>
<reference evidence="3" key="1">
    <citation type="journal article" date="2019" name="Int. J. Syst. Evol. Microbiol.">
        <title>The Global Catalogue of Microorganisms (GCM) 10K type strain sequencing project: providing services to taxonomists for standard genome sequencing and annotation.</title>
        <authorList>
            <consortium name="The Broad Institute Genomics Platform"/>
            <consortium name="The Broad Institute Genome Sequencing Center for Infectious Disease"/>
            <person name="Wu L."/>
            <person name="Ma J."/>
        </authorList>
    </citation>
    <scope>NUCLEOTIDE SEQUENCE [LARGE SCALE GENOMIC DNA]</scope>
    <source>
        <strain evidence="3">CGMCC 4.7093</strain>
    </source>
</reference>
<comment type="caution">
    <text evidence="2">The sequence shown here is derived from an EMBL/GenBank/DDBJ whole genome shotgun (WGS) entry which is preliminary data.</text>
</comment>